<dbReference type="SUPFAM" id="SSF48065">
    <property type="entry name" value="DBL homology domain (DH-domain)"/>
    <property type="match status" value="1"/>
</dbReference>
<name>A0A132AGW8_SARSC</name>
<evidence type="ECO:0000313" key="4">
    <source>
        <dbReference type="EMBL" id="KPM10238.1"/>
    </source>
</evidence>
<dbReference type="CDD" id="cd00174">
    <property type="entry name" value="SH3"/>
    <property type="match status" value="1"/>
</dbReference>
<sequence>MEIIDQNDKAKHDPQYLFYVKVNKVMEAQLEEEINLPEIGEILGVEQVQDKLYYFGRSLQRNVEGIFPQSFVTKIANNEEINKVASSGHQNSTQSEKYTRLHRFEYQSFDDGVDNADDHQSNDLPPSYESVTNSIAPKQEPITSYGYANSMFDNEMVPYGRALYDFDALNDSELSLRKNQIVKLIRHYDQDWIEGEINGRVGFFPRTYISIIVDCKDNNLNESIQSVQNLDQDSRDASRKNDGDINYNGGGGGDTNQIVAIDYPPNTQAKVLFDFDGEMEQDLRIKSGDLITLLRKFTSTDWIEAQDSCGNIGFVHLDLCEPLRLEHKWSNLTAKIDCDDNLTESSRNDTNSLYPNLQTNTGDEDRSKSSSESDEKKGQKPIRRAPLAPRRNNVFPTFNQFTLQEKQEELSITDHSNNINTRNDGIDDRDKSTIDHRKNQREFVIKEFLQTEKDYFHSLNFLKIVNLNLFAENSFTQSYIKNCLGRIQEQINCFDLSSIWIKPVQRILKYPLLLNELIKYTEPDHVDYELLKKAIQMITDIASCINEHKRRQDLIQKYCHSKEPSLAEKFKNFSMHSFKKKSTRLKYRIWSTLSLSSGTKDKDYDTALSQFREIEKSIRFFIKDLREYIETLDGYYIQSMISIESISEYLDLKRNPRFDIDKIREQYRKIYQIHFKKFSETIDSNVLKRLNCLLGKFSNPLKLISKRDDKRIDYESSLKSKNDQLTLIAKNNFEALNQQLIDELPILSEVSLKILFNCVEILLIENKKLIGVIAKLQLELHSLPLVNNWTFGFYQDIEESFRVKNNLNFEQMLREFSLIHSSSFQESGALSRLTKNRSSNTWKHSLPMVKSTSLYEQKTDDSSANLFKIYFNCLFQIKQTESERDKLLIKYENKDLYTAVKLHHPTDLLEIYVEPDDLIGVIKYKEPTGNSNHWYVDRGSLQGFLPRNILAKYHPQFDHHNSPTFDGHHTHLSYPRSSSVQYDTVPFESFDLFETDNDSQSRYDSVPLEPDSSGDFDSLLSFENSIQSNSQKLSELAEFDPLISENLSQPNLIPSNEVLNNNYTVAYPFKASGPNQISLNFGEKVLVLAKQDNAGNKEWWLVQKQETGGNQQKGYVPANYLKQ</sequence>
<reference evidence="4 5" key="1">
    <citation type="journal article" date="2015" name="Parasit. Vectors">
        <title>Draft genome of the scabies mite.</title>
        <authorList>
            <person name="Rider S.D.Jr."/>
            <person name="Morgan M.S."/>
            <person name="Arlian L.G."/>
        </authorList>
    </citation>
    <scope>NUCLEOTIDE SEQUENCE [LARGE SCALE GENOMIC DNA]</scope>
    <source>
        <strain evidence="4">Arlian Lab</strain>
    </source>
</reference>
<dbReference type="SUPFAM" id="SSF103657">
    <property type="entry name" value="BAR/IMD domain-like"/>
    <property type="match status" value="1"/>
</dbReference>
<dbReference type="EMBL" id="JXLN01014788">
    <property type="protein sequence ID" value="KPM10238.1"/>
    <property type="molecule type" value="Genomic_DNA"/>
</dbReference>
<proteinExistence type="predicted"/>
<dbReference type="GO" id="GO:0005085">
    <property type="term" value="F:guanyl-nucleotide exchange factor activity"/>
    <property type="evidence" value="ECO:0007669"/>
    <property type="project" value="UniProtKB-KW"/>
</dbReference>
<feature type="compositionally biased region" description="Polar residues" evidence="3">
    <location>
        <begin position="343"/>
        <end position="361"/>
    </location>
</feature>
<dbReference type="SMART" id="SM00326">
    <property type="entry name" value="SH3"/>
    <property type="match status" value="5"/>
</dbReference>
<dbReference type="PANTHER" id="PTHR22834:SF20">
    <property type="entry name" value="SH3 DOMAIN-CONTAINING PROTEIN"/>
    <property type="match status" value="1"/>
</dbReference>
<feature type="region of interest" description="Disordered" evidence="3">
    <location>
        <begin position="340"/>
        <end position="389"/>
    </location>
</feature>
<dbReference type="SMART" id="SM00721">
    <property type="entry name" value="BAR"/>
    <property type="match status" value="1"/>
</dbReference>
<dbReference type="PROSITE" id="PS51021">
    <property type="entry name" value="BAR"/>
    <property type="match status" value="1"/>
</dbReference>
<evidence type="ECO:0000313" key="5">
    <source>
        <dbReference type="Proteomes" id="UP000616769"/>
    </source>
</evidence>
<keyword evidence="2" id="KW-0344">Guanine-nucleotide releasing factor</keyword>
<protein>
    <submittedName>
        <fullName evidence="4">Dynamin-binding protein-like protein</fullName>
    </submittedName>
</protein>
<dbReference type="Gene3D" id="1.20.900.10">
    <property type="entry name" value="Dbl homology (DH) domain"/>
    <property type="match status" value="1"/>
</dbReference>
<feature type="region of interest" description="Disordered" evidence="3">
    <location>
        <begin position="112"/>
        <end position="132"/>
    </location>
</feature>
<dbReference type="PROSITE" id="PS50010">
    <property type="entry name" value="DH_2"/>
    <property type="match status" value="1"/>
</dbReference>
<dbReference type="Gene3D" id="2.30.30.40">
    <property type="entry name" value="SH3 Domains"/>
    <property type="match status" value="4"/>
</dbReference>
<evidence type="ECO:0000256" key="3">
    <source>
        <dbReference type="SAM" id="MobiDB-lite"/>
    </source>
</evidence>
<comment type="caution">
    <text evidence="4">The sequence shown here is derived from an EMBL/GenBank/DDBJ whole genome shotgun (WGS) entry which is preliminary data.</text>
</comment>
<dbReference type="InterPro" id="IPR035899">
    <property type="entry name" value="DBL_dom_sf"/>
</dbReference>
<keyword evidence="1" id="KW-0728">SH3 domain</keyword>
<dbReference type="InterPro" id="IPR004148">
    <property type="entry name" value="BAR_dom"/>
</dbReference>
<dbReference type="PROSITE" id="PS50002">
    <property type="entry name" value="SH3"/>
    <property type="match status" value="3"/>
</dbReference>
<dbReference type="Pfam" id="PF03114">
    <property type="entry name" value="BAR"/>
    <property type="match status" value="1"/>
</dbReference>
<dbReference type="InterPro" id="IPR000219">
    <property type="entry name" value="DH_dom"/>
</dbReference>
<feature type="compositionally biased region" description="Basic and acidic residues" evidence="3">
    <location>
        <begin position="363"/>
        <end position="378"/>
    </location>
</feature>
<dbReference type="GO" id="GO:0005737">
    <property type="term" value="C:cytoplasm"/>
    <property type="evidence" value="ECO:0007669"/>
    <property type="project" value="InterPro"/>
</dbReference>
<dbReference type="Gene3D" id="1.20.1270.60">
    <property type="entry name" value="Arfaptin homology (AH) domain/BAR domain"/>
    <property type="match status" value="1"/>
</dbReference>
<organism evidence="4 5">
    <name type="scientific">Sarcoptes scabiei</name>
    <name type="common">Itch mite</name>
    <name type="synonym">Acarus scabiei</name>
    <dbReference type="NCBI Taxonomy" id="52283"/>
    <lineage>
        <taxon>Eukaryota</taxon>
        <taxon>Metazoa</taxon>
        <taxon>Ecdysozoa</taxon>
        <taxon>Arthropoda</taxon>
        <taxon>Chelicerata</taxon>
        <taxon>Arachnida</taxon>
        <taxon>Acari</taxon>
        <taxon>Acariformes</taxon>
        <taxon>Sarcoptiformes</taxon>
        <taxon>Astigmata</taxon>
        <taxon>Psoroptidia</taxon>
        <taxon>Sarcoptoidea</taxon>
        <taxon>Sarcoptidae</taxon>
        <taxon>Sarcoptinae</taxon>
        <taxon>Sarcoptes</taxon>
    </lineage>
</organism>
<evidence type="ECO:0000256" key="2">
    <source>
        <dbReference type="ARBA" id="ARBA00022658"/>
    </source>
</evidence>
<dbReference type="AlphaFoldDB" id="A0A132AGW8"/>
<dbReference type="Pfam" id="PF00621">
    <property type="entry name" value="RhoGEF"/>
    <property type="match status" value="1"/>
</dbReference>
<dbReference type="InterPro" id="IPR001452">
    <property type="entry name" value="SH3_domain"/>
</dbReference>
<dbReference type="OrthoDB" id="27823at2759"/>
<feature type="compositionally biased region" description="Basic and acidic residues" evidence="3">
    <location>
        <begin position="232"/>
        <end position="243"/>
    </location>
</feature>
<accession>A0A132AGW8</accession>
<dbReference type="InterPro" id="IPR051492">
    <property type="entry name" value="Dynamin-Rho_GEF"/>
</dbReference>
<dbReference type="PANTHER" id="PTHR22834">
    <property type="entry name" value="NUCLEAR FUSION PROTEIN FUS2"/>
    <property type="match status" value="1"/>
</dbReference>
<dbReference type="InterPro" id="IPR036028">
    <property type="entry name" value="SH3-like_dom_sf"/>
</dbReference>
<dbReference type="InterPro" id="IPR027267">
    <property type="entry name" value="AH/BAR_dom_sf"/>
</dbReference>
<evidence type="ECO:0000256" key="1">
    <source>
        <dbReference type="ARBA" id="ARBA00022443"/>
    </source>
</evidence>
<dbReference type="Proteomes" id="UP000616769">
    <property type="component" value="Unassembled WGS sequence"/>
</dbReference>
<dbReference type="Pfam" id="PF14604">
    <property type="entry name" value="SH3_9"/>
    <property type="match status" value="1"/>
</dbReference>
<gene>
    <name evidence="4" type="ORF">QR98_0087890</name>
</gene>
<dbReference type="SUPFAM" id="SSF50044">
    <property type="entry name" value="SH3-domain"/>
    <property type="match status" value="4"/>
</dbReference>
<feature type="region of interest" description="Disordered" evidence="3">
    <location>
        <begin position="229"/>
        <end position="250"/>
    </location>
</feature>
<dbReference type="Pfam" id="PF00018">
    <property type="entry name" value="SH3_1"/>
    <property type="match status" value="2"/>
</dbReference>
<dbReference type="SMART" id="SM00325">
    <property type="entry name" value="RhoGEF"/>
    <property type="match status" value="1"/>
</dbReference>
<dbReference type="VEuPathDB" id="VectorBase:SSCA000917"/>